<keyword evidence="6" id="KW-0732">Signal</keyword>
<evidence type="ECO:0000256" key="7">
    <source>
        <dbReference type="ARBA" id="ARBA00022737"/>
    </source>
</evidence>
<evidence type="ECO:0000256" key="8">
    <source>
        <dbReference type="ARBA" id="ARBA00022989"/>
    </source>
</evidence>
<dbReference type="SUPFAM" id="SSF52058">
    <property type="entry name" value="L domain-like"/>
    <property type="match status" value="1"/>
</dbReference>
<dbReference type="AlphaFoldDB" id="A0A822XQF5"/>
<keyword evidence="11" id="KW-1185">Reference proteome</keyword>
<dbReference type="PRINTS" id="PR00019">
    <property type="entry name" value="LEURICHRPT"/>
</dbReference>
<comment type="caution">
    <text evidence="10">The sequence shown here is derived from an EMBL/GenBank/DDBJ whole genome shotgun (WGS) entry which is preliminary data.</text>
</comment>
<dbReference type="PANTHER" id="PTHR48062">
    <property type="entry name" value="RECEPTOR-LIKE PROTEIN 14"/>
    <property type="match status" value="1"/>
</dbReference>
<organism evidence="10 11">
    <name type="scientific">Nelumbo nucifera</name>
    <name type="common">Sacred lotus</name>
    <dbReference type="NCBI Taxonomy" id="4432"/>
    <lineage>
        <taxon>Eukaryota</taxon>
        <taxon>Viridiplantae</taxon>
        <taxon>Streptophyta</taxon>
        <taxon>Embryophyta</taxon>
        <taxon>Tracheophyta</taxon>
        <taxon>Spermatophyta</taxon>
        <taxon>Magnoliopsida</taxon>
        <taxon>Proteales</taxon>
        <taxon>Nelumbonaceae</taxon>
        <taxon>Nelumbo</taxon>
    </lineage>
</organism>
<evidence type="ECO:0000256" key="3">
    <source>
        <dbReference type="ARBA" id="ARBA00022553"/>
    </source>
</evidence>
<keyword evidence="8" id="KW-1133">Transmembrane helix</keyword>
<dbReference type="Pfam" id="PF13855">
    <property type="entry name" value="LRR_8"/>
    <property type="match status" value="1"/>
</dbReference>
<comment type="similarity">
    <text evidence="2">Belongs to the RLP family.</text>
</comment>
<reference evidence="10 11" key="1">
    <citation type="journal article" date="2020" name="Mol. Biol. Evol.">
        <title>Distinct Expression and Methylation Patterns for Genes with Different Fates following a Single Whole-Genome Duplication in Flowering Plants.</title>
        <authorList>
            <person name="Shi T."/>
            <person name="Rahmani R.S."/>
            <person name="Gugger P.F."/>
            <person name="Wang M."/>
            <person name="Li H."/>
            <person name="Zhang Y."/>
            <person name="Li Z."/>
            <person name="Wang Q."/>
            <person name="Van de Peer Y."/>
            <person name="Marchal K."/>
            <person name="Chen J."/>
        </authorList>
    </citation>
    <scope>NUCLEOTIDE SEQUENCE [LARGE SCALE GENOMIC DNA]</scope>
    <source>
        <tissue evidence="10">Leaf</tissue>
    </source>
</reference>
<dbReference type="InterPro" id="IPR001611">
    <property type="entry name" value="Leu-rich_rpt"/>
</dbReference>
<dbReference type="FunFam" id="3.80.10.10:FF:000722">
    <property type="entry name" value="Leucine-rich repeat receptor-like protein kinase"/>
    <property type="match status" value="1"/>
</dbReference>
<evidence type="ECO:0000256" key="5">
    <source>
        <dbReference type="ARBA" id="ARBA00022692"/>
    </source>
</evidence>
<name>A0A822XQF5_NELNU</name>
<comment type="subcellular location">
    <subcellularLocation>
        <location evidence="1">Membrane</location>
        <topology evidence="1">Single-pass membrane protein</topology>
    </subcellularLocation>
</comment>
<proteinExistence type="inferred from homology"/>
<dbReference type="GO" id="GO:0016020">
    <property type="term" value="C:membrane"/>
    <property type="evidence" value="ECO:0007669"/>
    <property type="project" value="UniProtKB-SubCell"/>
</dbReference>
<dbReference type="EMBL" id="DUZY01000001">
    <property type="protein sequence ID" value="DAD22660.1"/>
    <property type="molecule type" value="Genomic_DNA"/>
</dbReference>
<evidence type="ECO:0000256" key="9">
    <source>
        <dbReference type="ARBA" id="ARBA00023136"/>
    </source>
</evidence>
<keyword evidence="7" id="KW-0677">Repeat</keyword>
<sequence length="148" mass="16802">MGDLTVLYSLNLSNNYLNGHIPKSFQKLEQLESLDLSHNKFDGNIPPQLIELTFLSTFNVAFNHLFGRIPYENNFATFKENSYIGNQELCGPPLDVNCSLSDKPSSQPHQNGNGEFQTPLIITKFQLPYSYFNSLDHIIFFPTSLPNN</sequence>
<evidence type="ECO:0008006" key="12">
    <source>
        <dbReference type="Google" id="ProtNLM"/>
    </source>
</evidence>
<accession>A0A822XQF5</accession>
<evidence type="ECO:0000313" key="11">
    <source>
        <dbReference type="Proteomes" id="UP000607653"/>
    </source>
</evidence>
<keyword evidence="3" id="KW-0597">Phosphoprotein</keyword>
<dbReference type="InterPro" id="IPR032675">
    <property type="entry name" value="LRR_dom_sf"/>
</dbReference>
<dbReference type="PANTHER" id="PTHR48062:SF51">
    <property type="entry name" value="LRR RECEPTOR-LIKE SERINE_THREONINE-PROTEIN KINASE ERL1"/>
    <property type="match status" value="1"/>
</dbReference>
<dbReference type="Proteomes" id="UP000607653">
    <property type="component" value="Unassembled WGS sequence"/>
</dbReference>
<protein>
    <recommendedName>
        <fullName evidence="12">Receptor-like protein 2</fullName>
    </recommendedName>
</protein>
<keyword evidence="5" id="KW-0812">Transmembrane</keyword>
<dbReference type="Gene3D" id="3.80.10.10">
    <property type="entry name" value="Ribonuclease Inhibitor"/>
    <property type="match status" value="1"/>
</dbReference>
<evidence type="ECO:0000256" key="4">
    <source>
        <dbReference type="ARBA" id="ARBA00022614"/>
    </source>
</evidence>
<gene>
    <name evidence="10" type="ORF">HUJ06_024123</name>
</gene>
<dbReference type="InterPro" id="IPR051502">
    <property type="entry name" value="RLP_Defense_Trigger"/>
</dbReference>
<evidence type="ECO:0000256" key="6">
    <source>
        <dbReference type="ARBA" id="ARBA00022729"/>
    </source>
</evidence>
<keyword evidence="9" id="KW-0472">Membrane</keyword>
<evidence type="ECO:0000313" key="10">
    <source>
        <dbReference type="EMBL" id="DAD22660.1"/>
    </source>
</evidence>
<keyword evidence="4" id="KW-0433">Leucine-rich repeat</keyword>
<evidence type="ECO:0000256" key="1">
    <source>
        <dbReference type="ARBA" id="ARBA00004167"/>
    </source>
</evidence>
<evidence type="ECO:0000256" key="2">
    <source>
        <dbReference type="ARBA" id="ARBA00009592"/>
    </source>
</evidence>